<dbReference type="EMBL" id="PQIB02000003">
    <property type="protein sequence ID" value="RLN27510.1"/>
    <property type="molecule type" value="Genomic_DNA"/>
</dbReference>
<keyword evidence="1" id="KW-0472">Membrane</keyword>
<accession>A0A3L6SST3</accession>
<gene>
    <name evidence="2" type="ORF">C2845_PM05G12620</name>
</gene>
<evidence type="ECO:0000256" key="1">
    <source>
        <dbReference type="SAM" id="Phobius"/>
    </source>
</evidence>
<protein>
    <submittedName>
        <fullName evidence="2">Protein bem46</fullName>
    </submittedName>
</protein>
<proteinExistence type="predicted"/>
<dbReference type="AlphaFoldDB" id="A0A3L6SST3"/>
<keyword evidence="3" id="KW-1185">Reference proteome</keyword>
<evidence type="ECO:0000313" key="3">
    <source>
        <dbReference type="Proteomes" id="UP000275267"/>
    </source>
</evidence>
<dbReference type="STRING" id="4540.A0A3L6SST3"/>
<keyword evidence="1" id="KW-0812">Transmembrane</keyword>
<dbReference type="Proteomes" id="UP000275267">
    <property type="component" value="Unassembled WGS sequence"/>
</dbReference>
<keyword evidence="1" id="KW-1133">Transmembrane helix</keyword>
<reference evidence="3" key="1">
    <citation type="journal article" date="2019" name="Nat. Commun.">
        <title>The genome of broomcorn millet.</title>
        <authorList>
            <person name="Zou C."/>
            <person name="Miki D."/>
            <person name="Li D."/>
            <person name="Tang Q."/>
            <person name="Xiao L."/>
            <person name="Rajput S."/>
            <person name="Deng P."/>
            <person name="Jia W."/>
            <person name="Huang R."/>
            <person name="Zhang M."/>
            <person name="Sun Y."/>
            <person name="Hu J."/>
            <person name="Fu X."/>
            <person name="Schnable P.S."/>
            <person name="Li F."/>
            <person name="Zhang H."/>
            <person name="Feng B."/>
            <person name="Zhu X."/>
            <person name="Liu R."/>
            <person name="Schnable J.C."/>
            <person name="Zhu J.-K."/>
            <person name="Zhang H."/>
        </authorList>
    </citation>
    <scope>NUCLEOTIDE SEQUENCE [LARGE SCALE GENOMIC DNA]</scope>
</reference>
<sequence>MFLAHRPAPYRQPPYRQTRKREAHCSSARWLTALAYGAGGVAVAGLAALVALQERLVYVPVLPGLARVPHHARAPPPLLRGRLALRAADGVRLHSWFIRHSPFCRGL</sequence>
<evidence type="ECO:0000313" key="2">
    <source>
        <dbReference type="EMBL" id="RLN27510.1"/>
    </source>
</evidence>
<comment type="caution">
    <text evidence="2">The sequence shown here is derived from an EMBL/GenBank/DDBJ whole genome shotgun (WGS) entry which is preliminary data.</text>
</comment>
<feature type="transmembrane region" description="Helical" evidence="1">
    <location>
        <begin position="30"/>
        <end position="52"/>
    </location>
</feature>
<organism evidence="2 3">
    <name type="scientific">Panicum miliaceum</name>
    <name type="common">Proso millet</name>
    <name type="synonym">Broomcorn millet</name>
    <dbReference type="NCBI Taxonomy" id="4540"/>
    <lineage>
        <taxon>Eukaryota</taxon>
        <taxon>Viridiplantae</taxon>
        <taxon>Streptophyta</taxon>
        <taxon>Embryophyta</taxon>
        <taxon>Tracheophyta</taxon>
        <taxon>Spermatophyta</taxon>
        <taxon>Magnoliopsida</taxon>
        <taxon>Liliopsida</taxon>
        <taxon>Poales</taxon>
        <taxon>Poaceae</taxon>
        <taxon>PACMAD clade</taxon>
        <taxon>Panicoideae</taxon>
        <taxon>Panicodae</taxon>
        <taxon>Paniceae</taxon>
        <taxon>Panicinae</taxon>
        <taxon>Panicum</taxon>
        <taxon>Panicum sect. Panicum</taxon>
    </lineage>
</organism>
<name>A0A3L6SST3_PANMI</name>